<dbReference type="Pfam" id="PF00534">
    <property type="entry name" value="Glycos_transf_1"/>
    <property type="match status" value="1"/>
</dbReference>
<dbReference type="InterPro" id="IPR001296">
    <property type="entry name" value="Glyco_trans_1"/>
</dbReference>
<dbReference type="PANTHER" id="PTHR46401:SF2">
    <property type="entry name" value="GLYCOSYLTRANSFERASE WBBK-RELATED"/>
    <property type="match status" value="1"/>
</dbReference>
<proteinExistence type="predicted"/>
<protein>
    <recommendedName>
        <fullName evidence="2">Glycosyl transferase family 1 domain-containing protein</fullName>
    </recommendedName>
</protein>
<sequence length="94" mass="10054">MACGTPVIASNRSSLPEVVGDGGLLVDPTPAKLAAAMIPVLTDQDLRDDLARRALDQAARFSWRKAGEMTCSVYREVLSADRNEPPRPAPGPPR</sequence>
<dbReference type="EMBL" id="CAGS01000212">
    <property type="protein sequence ID" value="CCF83954.1"/>
    <property type="molecule type" value="Genomic_DNA"/>
</dbReference>
<keyword evidence="1" id="KW-0808">Transferase</keyword>
<evidence type="ECO:0000313" key="4">
    <source>
        <dbReference type="Proteomes" id="UP000004221"/>
    </source>
</evidence>
<evidence type="ECO:0000313" key="3">
    <source>
        <dbReference type="EMBL" id="CCF83954.1"/>
    </source>
</evidence>
<keyword evidence="4" id="KW-1185">Reference proteome</keyword>
<dbReference type="AlphaFoldDB" id="I4EGZ2"/>
<evidence type="ECO:0000256" key="1">
    <source>
        <dbReference type="ARBA" id="ARBA00022679"/>
    </source>
</evidence>
<dbReference type="SUPFAM" id="SSF53756">
    <property type="entry name" value="UDP-Glycosyltransferase/glycogen phosphorylase"/>
    <property type="match status" value="1"/>
</dbReference>
<organism evidence="3 4">
    <name type="scientific">Nitrolancea hollandica Lb</name>
    <dbReference type="NCBI Taxonomy" id="1129897"/>
    <lineage>
        <taxon>Bacteria</taxon>
        <taxon>Pseudomonadati</taxon>
        <taxon>Thermomicrobiota</taxon>
        <taxon>Thermomicrobia</taxon>
        <taxon>Sphaerobacterales</taxon>
        <taxon>Sphaerobacterineae</taxon>
        <taxon>Sphaerobacteraceae</taxon>
        <taxon>Nitrolancea</taxon>
    </lineage>
</organism>
<name>I4EGZ2_9BACT</name>
<dbReference type="Proteomes" id="UP000004221">
    <property type="component" value="Unassembled WGS sequence"/>
</dbReference>
<evidence type="ECO:0000259" key="2">
    <source>
        <dbReference type="Pfam" id="PF00534"/>
    </source>
</evidence>
<dbReference type="Gene3D" id="3.40.50.2000">
    <property type="entry name" value="Glycogen Phosphorylase B"/>
    <property type="match status" value="2"/>
</dbReference>
<feature type="domain" description="Glycosyl transferase family 1" evidence="2">
    <location>
        <begin position="1"/>
        <end position="54"/>
    </location>
</feature>
<dbReference type="GO" id="GO:0009103">
    <property type="term" value="P:lipopolysaccharide biosynthetic process"/>
    <property type="evidence" value="ECO:0007669"/>
    <property type="project" value="TreeGrafter"/>
</dbReference>
<gene>
    <name evidence="3" type="ORF">NITHO_290010</name>
</gene>
<reference evidence="3 4" key="1">
    <citation type="journal article" date="2012" name="ISME J.">
        <title>Nitrification expanded: discovery, physiology and genomics of a nitrite-oxidizing bacterium from the phylum Chloroflexi.</title>
        <authorList>
            <person name="Sorokin D.Y."/>
            <person name="Lucker S."/>
            <person name="Vejmelkova D."/>
            <person name="Kostrikina N.A."/>
            <person name="Kleerebezem R."/>
            <person name="Rijpstra W.I."/>
            <person name="Damste J.S."/>
            <person name="Le Paslier D."/>
            <person name="Muyzer G."/>
            <person name="Wagner M."/>
            <person name="van Loosdrecht M.C."/>
            <person name="Daims H."/>
        </authorList>
    </citation>
    <scope>NUCLEOTIDE SEQUENCE [LARGE SCALE GENOMIC DNA]</scope>
    <source>
        <strain evidence="4">none</strain>
    </source>
</reference>
<dbReference type="PANTHER" id="PTHR46401">
    <property type="entry name" value="GLYCOSYLTRANSFERASE WBBK-RELATED"/>
    <property type="match status" value="1"/>
</dbReference>
<comment type="caution">
    <text evidence="3">The sequence shown here is derived from an EMBL/GenBank/DDBJ whole genome shotgun (WGS) entry which is preliminary data.</text>
</comment>
<dbReference type="GO" id="GO:0016757">
    <property type="term" value="F:glycosyltransferase activity"/>
    <property type="evidence" value="ECO:0007669"/>
    <property type="project" value="InterPro"/>
</dbReference>
<accession>I4EGZ2</accession>